<comment type="caution">
    <text evidence="1">The sequence shown here is derived from an EMBL/GenBank/DDBJ whole genome shotgun (WGS) entry which is preliminary data.</text>
</comment>
<dbReference type="EMBL" id="JBHTHQ010000016">
    <property type="protein sequence ID" value="MFD0704761.1"/>
    <property type="molecule type" value="Genomic_DNA"/>
</dbReference>
<dbReference type="Proteomes" id="UP001597036">
    <property type="component" value="Unassembled WGS sequence"/>
</dbReference>
<proteinExistence type="predicted"/>
<protein>
    <submittedName>
        <fullName evidence="1">Uncharacterized protein</fullName>
    </submittedName>
</protein>
<gene>
    <name evidence="1" type="ORF">ACFQY8_03235</name>
</gene>
<name>A0ABW2Y4T2_9BIFI</name>
<accession>A0ABW2Y4T2</accession>
<organism evidence="1 2">
    <name type="scientific">Alloscardovia venturai</name>
    <dbReference type="NCBI Taxonomy" id="1769421"/>
    <lineage>
        <taxon>Bacteria</taxon>
        <taxon>Bacillati</taxon>
        <taxon>Actinomycetota</taxon>
        <taxon>Actinomycetes</taxon>
        <taxon>Bifidobacteriales</taxon>
        <taxon>Bifidobacteriaceae</taxon>
        <taxon>Alloscardovia</taxon>
    </lineage>
</organism>
<keyword evidence="2" id="KW-1185">Reference proteome</keyword>
<dbReference type="RefSeq" id="WP_377938476.1">
    <property type="nucleotide sequence ID" value="NZ_JBHTHQ010000016.1"/>
</dbReference>
<reference evidence="2" key="1">
    <citation type="journal article" date="2019" name="Int. J. Syst. Evol. Microbiol.">
        <title>The Global Catalogue of Microorganisms (GCM) 10K type strain sequencing project: providing services to taxonomists for standard genome sequencing and annotation.</title>
        <authorList>
            <consortium name="The Broad Institute Genomics Platform"/>
            <consortium name="The Broad Institute Genome Sequencing Center for Infectious Disease"/>
            <person name="Wu L."/>
            <person name="Ma J."/>
        </authorList>
    </citation>
    <scope>NUCLEOTIDE SEQUENCE [LARGE SCALE GENOMIC DNA]</scope>
    <source>
        <strain evidence="2">CCM 8604</strain>
    </source>
</reference>
<evidence type="ECO:0000313" key="2">
    <source>
        <dbReference type="Proteomes" id="UP001597036"/>
    </source>
</evidence>
<evidence type="ECO:0000313" key="1">
    <source>
        <dbReference type="EMBL" id="MFD0704761.1"/>
    </source>
</evidence>
<sequence>MSHQDLTYALTFPENWSILTLTEASIAQDAESITKNFISVMPSMLKEREALTQRVHAALSAALSAGTREVGNLLLPTDDGLLSASFMLQIIPNIIPENGESVYEAIVRTMSEPDEDRPTDPDFSLINIDGVGKAVQMSGRELMYSNFQGLSTNQFVVRTFVPLESLVLLITFFTPNLEVEMVMAEMFDLITKTLRINHEEK</sequence>